<feature type="transmembrane region" description="Helical" evidence="14">
    <location>
        <begin position="245"/>
        <end position="267"/>
    </location>
</feature>
<feature type="transmembrane region" description="Helical" evidence="14">
    <location>
        <begin position="68"/>
        <end position="86"/>
    </location>
</feature>
<evidence type="ECO:0000256" key="13">
    <source>
        <dbReference type="RuleBase" id="RU000688"/>
    </source>
</evidence>
<evidence type="ECO:0000256" key="3">
    <source>
        <dbReference type="ARBA" id="ARBA00022475"/>
    </source>
</evidence>
<dbReference type="InterPro" id="IPR001186">
    <property type="entry name" value="Brdyknn_1_rcpt"/>
</dbReference>
<dbReference type="PROSITE" id="PS00237">
    <property type="entry name" value="G_PROTEIN_RECEP_F1_1"/>
    <property type="match status" value="1"/>
</dbReference>
<dbReference type="GeneID" id="101657267"/>
<dbReference type="PANTHER" id="PTHR10489">
    <property type="entry name" value="CELL ADHESION MOLECULE"/>
    <property type="match status" value="1"/>
</dbReference>
<keyword evidence="16" id="KW-1185">Reference proteome</keyword>
<feature type="transmembrane region" description="Helical" evidence="14">
    <location>
        <begin position="287"/>
        <end position="309"/>
    </location>
</feature>
<reference evidence="17" key="1">
    <citation type="submission" date="2025-08" db="UniProtKB">
        <authorList>
            <consortium name="RefSeq"/>
        </authorList>
    </citation>
    <scope>IDENTIFICATION</scope>
</reference>
<dbReference type="InterPro" id="IPR000496">
    <property type="entry name" value="Brdyknn_rcpt"/>
</dbReference>
<comment type="similarity">
    <text evidence="13">Belongs to the G-protein coupled receptor 1 family.</text>
</comment>
<keyword evidence="10" id="KW-0325">Glycoprotein</keyword>
<dbReference type="RefSeq" id="XP_004699161.1">
    <property type="nucleotide sequence ID" value="XM_004699104.2"/>
</dbReference>
<organism evidence="16 17">
    <name type="scientific">Echinops telfairi</name>
    <name type="common">Lesser hedgehog tenrec</name>
    <dbReference type="NCBI Taxonomy" id="9371"/>
    <lineage>
        <taxon>Eukaryota</taxon>
        <taxon>Metazoa</taxon>
        <taxon>Chordata</taxon>
        <taxon>Craniata</taxon>
        <taxon>Vertebrata</taxon>
        <taxon>Euteleostomi</taxon>
        <taxon>Mammalia</taxon>
        <taxon>Eutheria</taxon>
        <taxon>Afrotheria</taxon>
        <taxon>Tenrecidae</taxon>
        <taxon>Tenrecinae</taxon>
        <taxon>Echinops</taxon>
    </lineage>
</organism>
<evidence type="ECO:0000256" key="2">
    <source>
        <dbReference type="ARBA" id="ARBA00021062"/>
    </source>
</evidence>
<evidence type="ECO:0000256" key="12">
    <source>
        <dbReference type="ARBA" id="ARBA00025112"/>
    </source>
</evidence>
<dbReference type="SUPFAM" id="SSF81321">
    <property type="entry name" value="Family A G protein-coupled receptor-like"/>
    <property type="match status" value="1"/>
</dbReference>
<keyword evidence="4 13" id="KW-0812">Transmembrane</keyword>
<evidence type="ECO:0000256" key="14">
    <source>
        <dbReference type="SAM" id="Phobius"/>
    </source>
</evidence>
<evidence type="ECO:0000256" key="5">
    <source>
        <dbReference type="ARBA" id="ARBA00022989"/>
    </source>
</evidence>
<dbReference type="Proteomes" id="UP000694863">
    <property type="component" value="Unplaced"/>
</dbReference>
<feature type="transmembrane region" description="Helical" evidence="14">
    <location>
        <begin position="35"/>
        <end position="56"/>
    </location>
</feature>
<feature type="transmembrane region" description="Helical" evidence="14">
    <location>
        <begin position="203"/>
        <end position="224"/>
    </location>
</feature>
<keyword evidence="7 14" id="KW-0472">Membrane</keyword>
<evidence type="ECO:0000256" key="11">
    <source>
        <dbReference type="ARBA" id="ARBA00023224"/>
    </source>
</evidence>
<evidence type="ECO:0000256" key="6">
    <source>
        <dbReference type="ARBA" id="ARBA00023040"/>
    </source>
</evidence>
<evidence type="ECO:0000313" key="17">
    <source>
        <dbReference type="RefSeq" id="XP_004699161.1"/>
    </source>
</evidence>
<keyword evidence="6 13" id="KW-0297">G-protein coupled receptor</keyword>
<dbReference type="PRINTS" id="PR00425">
    <property type="entry name" value="BRADYKININR"/>
</dbReference>
<dbReference type="Pfam" id="PF00001">
    <property type="entry name" value="7tm_1"/>
    <property type="match status" value="1"/>
</dbReference>
<dbReference type="InterPro" id="IPR050119">
    <property type="entry name" value="CCR1-9-like"/>
</dbReference>
<evidence type="ECO:0000256" key="7">
    <source>
        <dbReference type="ARBA" id="ARBA00023136"/>
    </source>
</evidence>
<evidence type="ECO:0000256" key="8">
    <source>
        <dbReference type="ARBA" id="ARBA00023157"/>
    </source>
</evidence>
<feature type="transmembrane region" description="Helical" evidence="14">
    <location>
        <begin position="98"/>
        <end position="125"/>
    </location>
</feature>
<evidence type="ECO:0000256" key="10">
    <source>
        <dbReference type="ARBA" id="ARBA00023180"/>
    </source>
</evidence>
<comment type="subcellular location">
    <subcellularLocation>
        <location evidence="1">Cell membrane</location>
        <topology evidence="1">Multi-pass membrane protein</topology>
    </subcellularLocation>
</comment>
<comment type="function">
    <text evidence="12">This is a receptor for bradykinin. Could be a factor in chronic pain and inflammation.</text>
</comment>
<keyword evidence="5 14" id="KW-1133">Transmembrane helix</keyword>
<dbReference type="PRINTS" id="PR00237">
    <property type="entry name" value="GPCRRHODOPSN"/>
</dbReference>
<evidence type="ECO:0000259" key="15">
    <source>
        <dbReference type="PROSITE" id="PS50262"/>
    </source>
</evidence>
<dbReference type="Gene3D" id="1.20.1070.10">
    <property type="entry name" value="Rhodopsin 7-helix transmembrane proteins"/>
    <property type="match status" value="1"/>
</dbReference>
<gene>
    <name evidence="17" type="primary">BDKRB1</name>
</gene>
<keyword evidence="11 13" id="KW-0807">Transducer</keyword>
<keyword evidence="9 13" id="KW-0675">Receptor</keyword>
<evidence type="ECO:0000313" key="16">
    <source>
        <dbReference type="Proteomes" id="UP000694863"/>
    </source>
</evidence>
<accession>A0ABM0IFW0</accession>
<feature type="transmembrane region" description="Helical" evidence="14">
    <location>
        <begin position="145"/>
        <end position="167"/>
    </location>
</feature>
<dbReference type="InterPro" id="IPR000276">
    <property type="entry name" value="GPCR_Rhodpsn"/>
</dbReference>
<dbReference type="InterPro" id="IPR017452">
    <property type="entry name" value="GPCR_Rhodpsn_7TM"/>
</dbReference>
<sequence length="348" mass="39691">MASQPLNQSQFFQPNATSCEDAQAWGLLSKVLPTLILTICCFGLLGNTFVLSVFLLSRRRLSVPEIYLAHLAASDLVFVLGLPFWAENIWNQFNWPFGAVLCRLVNGVIKANLFISIYLVVAISWDRYRVLVHPMATWRQRRQRLQAQVTCVLIWAMGGLLSIPTFLLRGVDTMPGLNISACVLQFPQETWAWHTARMVELSVLGFLLPLAAITFFNHHILAVLRRRADVRSMRCGGSSDSKTTALILTLVPTFLVCWAPYHFFAFLDFLFRVGALQGCFWDQFSDLGMQFASFFAFINSCLNPVIYVFMGQLFRTRVREFYKQYTPGSRDAASLSARKEILQLFWRN</sequence>
<dbReference type="PANTHER" id="PTHR10489:SF957">
    <property type="entry name" value="B2 BRADYKININ RECEPTOR"/>
    <property type="match status" value="1"/>
</dbReference>
<protein>
    <recommendedName>
        <fullName evidence="2">B1 bradykinin receptor</fullName>
    </recommendedName>
</protein>
<evidence type="ECO:0000256" key="1">
    <source>
        <dbReference type="ARBA" id="ARBA00004651"/>
    </source>
</evidence>
<dbReference type="PRINTS" id="PR00993">
    <property type="entry name" value="BRADYKINNB1R"/>
</dbReference>
<dbReference type="PROSITE" id="PS50262">
    <property type="entry name" value="G_PROTEIN_RECEP_F1_2"/>
    <property type="match status" value="1"/>
</dbReference>
<keyword evidence="3" id="KW-1003">Cell membrane</keyword>
<keyword evidence="8" id="KW-1015">Disulfide bond</keyword>
<evidence type="ECO:0000256" key="4">
    <source>
        <dbReference type="ARBA" id="ARBA00022692"/>
    </source>
</evidence>
<evidence type="ECO:0000256" key="9">
    <source>
        <dbReference type="ARBA" id="ARBA00023170"/>
    </source>
</evidence>
<proteinExistence type="inferred from homology"/>
<name>A0ABM0IFW0_ECHTE</name>
<feature type="domain" description="G-protein coupled receptors family 1 profile" evidence="15">
    <location>
        <begin position="46"/>
        <end position="307"/>
    </location>
</feature>